<organism evidence="2 3">
    <name type="scientific">Thomasclavelia cocleata</name>
    <dbReference type="NCBI Taxonomy" id="69824"/>
    <lineage>
        <taxon>Bacteria</taxon>
        <taxon>Bacillati</taxon>
        <taxon>Bacillota</taxon>
        <taxon>Erysipelotrichia</taxon>
        <taxon>Erysipelotrichales</taxon>
        <taxon>Coprobacillaceae</taxon>
        <taxon>Thomasclavelia</taxon>
    </lineage>
</organism>
<evidence type="ECO:0000313" key="3">
    <source>
        <dbReference type="Proteomes" id="UP000490821"/>
    </source>
</evidence>
<comment type="caution">
    <text evidence="2">The sequence shown here is derived from an EMBL/GenBank/DDBJ whole genome shotgun (WGS) entry which is preliminary data.</text>
</comment>
<reference evidence="2 3" key="1">
    <citation type="journal article" date="2020" name="Microbiome">
        <title>Single-cell genomics of uncultured bacteria reveals dietary fiber responders in the mouse gut microbiota.</title>
        <authorList>
            <person name="Chijiiwa R."/>
            <person name="Hosokawa M."/>
            <person name="Kogawa M."/>
            <person name="Nishikawa Y."/>
            <person name="Ide K."/>
            <person name="Sakanashi C."/>
            <person name="Takahashi K."/>
            <person name="Takeyama H."/>
        </authorList>
    </citation>
    <scope>NUCLEOTIDE SEQUENCE [LARGE SCALE GENOMIC DNA]</scope>
    <source>
        <strain evidence="2">IMSAGC_017</strain>
    </source>
</reference>
<protein>
    <recommendedName>
        <fullName evidence="1">Polysaccharide pyruvyl transferase domain-containing protein</fullName>
    </recommendedName>
</protein>
<dbReference type="Proteomes" id="UP000490821">
    <property type="component" value="Unassembled WGS sequence"/>
</dbReference>
<dbReference type="AlphaFoldDB" id="A0A829ZE56"/>
<dbReference type="EMBL" id="BLMI01000283">
    <property type="protein sequence ID" value="GFI42252.1"/>
    <property type="molecule type" value="Genomic_DNA"/>
</dbReference>
<dbReference type="InterPro" id="IPR007345">
    <property type="entry name" value="Polysacch_pyruvyl_Trfase"/>
</dbReference>
<proteinExistence type="predicted"/>
<dbReference type="Pfam" id="PF04230">
    <property type="entry name" value="PS_pyruv_trans"/>
    <property type="match status" value="1"/>
</dbReference>
<accession>A0A829ZE56</accession>
<evidence type="ECO:0000259" key="1">
    <source>
        <dbReference type="Pfam" id="PF04230"/>
    </source>
</evidence>
<evidence type="ECO:0000313" key="2">
    <source>
        <dbReference type="EMBL" id="GFI42252.1"/>
    </source>
</evidence>
<gene>
    <name evidence="2" type="ORF">IMSAGC017_02299</name>
</gene>
<feature type="domain" description="Polysaccharide pyruvyl transferase" evidence="1">
    <location>
        <begin position="2"/>
        <end position="130"/>
    </location>
</feature>
<sequence>MKKFSSISVRDQRTEKAIGAIIGKKAVERVVDPTFIMHYEGGYKRLIEEEYVLVYSYALIGEDLNPILEYAKFHNCKICLIGYRAVFADYNLTVSPFELLSLFKYAKAVFTTTFHGTALSIINNCNFVMYESKKGFQLLEEFGLESRMVTSDNALEIINQTIDYSKINNLINEKRVNSIKFLEKYIPRGFKDDSNMQ</sequence>
<name>A0A829ZE56_9FIRM</name>